<keyword evidence="3" id="KW-1185">Reference proteome</keyword>
<evidence type="ECO:0000313" key="2">
    <source>
        <dbReference type="EMBL" id="QOV90279.1"/>
    </source>
</evidence>
<keyword evidence="1" id="KW-0812">Transmembrane</keyword>
<gene>
    <name evidence="2" type="ORF">IPV69_02590</name>
</gene>
<keyword evidence="1" id="KW-0472">Membrane</keyword>
<dbReference type="Proteomes" id="UP000593765">
    <property type="component" value="Chromosome"/>
</dbReference>
<reference evidence="2 3" key="1">
    <citation type="submission" date="2020-10" db="EMBL/GenBank/DDBJ databases">
        <title>Wide distribution of Phycisphaera-like planctomycetes from WD2101 soil group in peatlands and genome analysis of the first cultivated representative.</title>
        <authorList>
            <person name="Dedysh S.N."/>
            <person name="Beletsky A.V."/>
            <person name="Ivanova A."/>
            <person name="Kulichevskaya I.S."/>
            <person name="Suzina N.E."/>
            <person name="Philippov D.A."/>
            <person name="Rakitin A.L."/>
            <person name="Mardanov A.V."/>
            <person name="Ravin N.V."/>
        </authorList>
    </citation>
    <scope>NUCLEOTIDE SEQUENCE [LARGE SCALE GENOMIC DNA]</scope>
    <source>
        <strain evidence="2 3">M1803</strain>
    </source>
</reference>
<dbReference type="EMBL" id="CP063458">
    <property type="protein sequence ID" value="QOV90279.1"/>
    <property type="molecule type" value="Genomic_DNA"/>
</dbReference>
<dbReference type="RefSeq" id="WP_206293357.1">
    <property type="nucleotide sequence ID" value="NZ_CP063458.1"/>
</dbReference>
<accession>A0A7M2WXY4</accession>
<sequence>MLYEPSEPESPSELSAAGRRRREAILVLATSHANRLRRRRSALRVTGVAAVCLCAAALAFALIGTRPSNRPIEVAGPTGLPPAIPSPGPVGPAVLPVAMTPPTATTAYVVRPARVEVTITNLRTDPTLVDRLAVPRTVGGWETISTDELLRELHKSGLSGGVVVRQGKPTVWFSPSARE</sequence>
<organism evidence="2 3">
    <name type="scientific">Humisphaera borealis</name>
    <dbReference type="NCBI Taxonomy" id="2807512"/>
    <lineage>
        <taxon>Bacteria</taxon>
        <taxon>Pseudomonadati</taxon>
        <taxon>Planctomycetota</taxon>
        <taxon>Phycisphaerae</taxon>
        <taxon>Tepidisphaerales</taxon>
        <taxon>Tepidisphaeraceae</taxon>
        <taxon>Humisphaera</taxon>
    </lineage>
</organism>
<keyword evidence="1" id="KW-1133">Transmembrane helix</keyword>
<protein>
    <submittedName>
        <fullName evidence="2">Uncharacterized protein</fullName>
    </submittedName>
</protein>
<dbReference type="AlphaFoldDB" id="A0A7M2WXY4"/>
<evidence type="ECO:0000313" key="3">
    <source>
        <dbReference type="Proteomes" id="UP000593765"/>
    </source>
</evidence>
<name>A0A7M2WXY4_9BACT</name>
<dbReference type="KEGG" id="hbs:IPV69_02590"/>
<feature type="transmembrane region" description="Helical" evidence="1">
    <location>
        <begin position="42"/>
        <end position="63"/>
    </location>
</feature>
<proteinExistence type="predicted"/>
<evidence type="ECO:0000256" key="1">
    <source>
        <dbReference type="SAM" id="Phobius"/>
    </source>
</evidence>